<evidence type="ECO:0000313" key="11">
    <source>
        <dbReference type="EMBL" id="KAG2374400.1"/>
    </source>
</evidence>
<keyword evidence="9" id="KW-0472">Membrane</keyword>
<name>A0AA88GAV2_NAELO</name>
<evidence type="ECO:0000256" key="5">
    <source>
        <dbReference type="ARBA" id="ARBA00023004"/>
    </source>
</evidence>
<dbReference type="Proteomes" id="UP000816034">
    <property type="component" value="Unassembled WGS sequence"/>
</dbReference>
<dbReference type="PRINTS" id="PR00385">
    <property type="entry name" value="P450"/>
</dbReference>
<dbReference type="GO" id="GO:0005506">
    <property type="term" value="F:iron ion binding"/>
    <property type="evidence" value="ECO:0007669"/>
    <property type="project" value="InterPro"/>
</dbReference>
<evidence type="ECO:0000256" key="6">
    <source>
        <dbReference type="ARBA" id="ARBA00023033"/>
    </source>
</evidence>
<dbReference type="SUPFAM" id="SSF48264">
    <property type="entry name" value="Cytochrome P450"/>
    <property type="match status" value="1"/>
</dbReference>
<keyword evidence="9" id="KW-1133">Transmembrane helix</keyword>
<keyword evidence="3 7" id="KW-0479">Metal-binding</keyword>
<evidence type="ECO:0000256" key="3">
    <source>
        <dbReference type="ARBA" id="ARBA00022723"/>
    </source>
</evidence>
<dbReference type="EMBL" id="PYSW02000046">
    <property type="protein sequence ID" value="KAG2374400.1"/>
    <property type="molecule type" value="Genomic_DNA"/>
</dbReference>
<comment type="caution">
    <text evidence="11">The sequence shown here is derived from an EMBL/GenBank/DDBJ whole genome shotgun (WGS) entry which is preliminary data.</text>
</comment>
<keyword evidence="5 7" id="KW-0408">Iron</keyword>
<dbReference type="InterPro" id="IPR050196">
    <property type="entry name" value="Cytochrome_P450_Monoox"/>
</dbReference>
<accession>A0AA88GAV2</accession>
<evidence type="ECO:0000256" key="7">
    <source>
        <dbReference type="PIRSR" id="PIRSR602401-1"/>
    </source>
</evidence>
<feature type="chain" id="PRO_5041713586" description="Cytochrome P450" evidence="10">
    <location>
        <begin position="35"/>
        <end position="573"/>
    </location>
</feature>
<evidence type="ECO:0008006" key="13">
    <source>
        <dbReference type="Google" id="ProtNLM"/>
    </source>
</evidence>
<keyword evidence="9" id="KW-0812">Transmembrane</keyword>
<evidence type="ECO:0000313" key="12">
    <source>
        <dbReference type="Proteomes" id="UP000816034"/>
    </source>
</evidence>
<organism evidence="11 12">
    <name type="scientific">Naegleria lovaniensis</name>
    <name type="common">Amoeba</name>
    <dbReference type="NCBI Taxonomy" id="51637"/>
    <lineage>
        <taxon>Eukaryota</taxon>
        <taxon>Discoba</taxon>
        <taxon>Heterolobosea</taxon>
        <taxon>Tetramitia</taxon>
        <taxon>Eutetramitia</taxon>
        <taxon>Vahlkampfiidae</taxon>
        <taxon>Naegleria</taxon>
    </lineage>
</organism>
<feature type="binding site" description="axial binding residue" evidence="7">
    <location>
        <position position="516"/>
    </location>
    <ligand>
        <name>heme</name>
        <dbReference type="ChEBI" id="CHEBI:30413"/>
    </ligand>
    <ligandPart>
        <name>Fe</name>
        <dbReference type="ChEBI" id="CHEBI:18248"/>
    </ligandPart>
</feature>
<dbReference type="InterPro" id="IPR036396">
    <property type="entry name" value="Cyt_P450_sf"/>
</dbReference>
<dbReference type="GO" id="GO:0004497">
    <property type="term" value="F:monooxygenase activity"/>
    <property type="evidence" value="ECO:0007669"/>
    <property type="project" value="UniProtKB-KW"/>
</dbReference>
<dbReference type="InterPro" id="IPR001128">
    <property type="entry name" value="Cyt_P450"/>
</dbReference>
<dbReference type="InterPro" id="IPR017972">
    <property type="entry name" value="Cyt_P450_CS"/>
</dbReference>
<dbReference type="Pfam" id="PF00067">
    <property type="entry name" value="p450"/>
    <property type="match status" value="1"/>
</dbReference>
<reference evidence="11 12" key="1">
    <citation type="journal article" date="2018" name="BMC Genomics">
        <title>The genome of Naegleria lovaniensis, the basis for a comparative approach to unravel pathogenicity factors of the human pathogenic amoeba N. fowleri.</title>
        <authorList>
            <person name="Liechti N."/>
            <person name="Schurch N."/>
            <person name="Bruggmann R."/>
            <person name="Wittwer M."/>
        </authorList>
    </citation>
    <scope>NUCLEOTIDE SEQUENCE [LARGE SCALE GENOMIC DNA]</scope>
    <source>
        <strain evidence="11 12">ATCC 30569</strain>
    </source>
</reference>
<feature type="signal peptide" evidence="10">
    <location>
        <begin position="1"/>
        <end position="34"/>
    </location>
</feature>
<evidence type="ECO:0000256" key="9">
    <source>
        <dbReference type="SAM" id="Phobius"/>
    </source>
</evidence>
<keyword evidence="12" id="KW-1185">Reference proteome</keyword>
<gene>
    <name evidence="11" type="ORF">C9374_010970</name>
</gene>
<dbReference type="PANTHER" id="PTHR24291">
    <property type="entry name" value="CYTOCHROME P450 FAMILY 4"/>
    <property type="match status" value="1"/>
</dbReference>
<keyword evidence="10" id="KW-0732">Signal</keyword>
<dbReference type="PRINTS" id="PR00463">
    <property type="entry name" value="EP450I"/>
</dbReference>
<evidence type="ECO:0000256" key="4">
    <source>
        <dbReference type="ARBA" id="ARBA00023002"/>
    </source>
</evidence>
<evidence type="ECO:0000256" key="1">
    <source>
        <dbReference type="ARBA" id="ARBA00010617"/>
    </source>
</evidence>
<keyword evidence="4 8" id="KW-0560">Oxidoreductase</keyword>
<feature type="transmembrane region" description="Helical" evidence="9">
    <location>
        <begin position="58"/>
        <end position="77"/>
    </location>
</feature>
<dbReference type="GO" id="GO:0016705">
    <property type="term" value="F:oxidoreductase activity, acting on paired donors, with incorporation or reduction of molecular oxygen"/>
    <property type="evidence" value="ECO:0007669"/>
    <property type="project" value="InterPro"/>
</dbReference>
<dbReference type="GO" id="GO:0020037">
    <property type="term" value="F:heme binding"/>
    <property type="evidence" value="ECO:0007669"/>
    <property type="project" value="InterPro"/>
</dbReference>
<proteinExistence type="inferred from homology"/>
<evidence type="ECO:0000256" key="10">
    <source>
        <dbReference type="SAM" id="SignalP"/>
    </source>
</evidence>
<dbReference type="Gene3D" id="1.10.630.10">
    <property type="entry name" value="Cytochrome P450"/>
    <property type="match status" value="1"/>
</dbReference>
<evidence type="ECO:0000256" key="8">
    <source>
        <dbReference type="RuleBase" id="RU000461"/>
    </source>
</evidence>
<feature type="transmembrane region" description="Helical" evidence="9">
    <location>
        <begin position="97"/>
        <end position="115"/>
    </location>
</feature>
<evidence type="ECO:0000256" key="2">
    <source>
        <dbReference type="ARBA" id="ARBA00022617"/>
    </source>
</evidence>
<dbReference type="GeneID" id="68103424"/>
<dbReference type="InterPro" id="IPR002401">
    <property type="entry name" value="Cyt_P450_E_grp-I"/>
</dbReference>
<dbReference type="RefSeq" id="XP_044543574.1">
    <property type="nucleotide sequence ID" value="XM_044686573.1"/>
</dbReference>
<comment type="similarity">
    <text evidence="1 8">Belongs to the cytochrome P450 family.</text>
</comment>
<dbReference type="PROSITE" id="PS00086">
    <property type="entry name" value="CYTOCHROME_P450"/>
    <property type="match status" value="1"/>
</dbReference>
<keyword evidence="6 8" id="KW-0503">Monooxygenase</keyword>
<protein>
    <recommendedName>
        <fullName evidence="13">Cytochrome P450</fullName>
    </recommendedName>
</protein>
<keyword evidence="2 7" id="KW-0349">Heme</keyword>
<dbReference type="PANTHER" id="PTHR24291:SF50">
    <property type="entry name" value="BIFUNCTIONAL ALBAFLAVENONE MONOOXYGENASE_TERPENE SYNTHASE"/>
    <property type="match status" value="1"/>
</dbReference>
<sequence>MFEPQNNSSSVVVKLPLFLLLSFVLIKEGGQVWAQEIERSDDWDQISSGRWFSSKQNTSWWLAVMVAVMVLILAKLIHSVYQVFQQMNKLKEIPGSWQFLFSPIRIPFFAPYFYLNSAFQMQKVIEKFGDPETKTFRLSLPDKNIVYVSDKNMLKEVMVTKSNNFEKPKPSYELLNIFGESILTCLNNETWKKHFKVCSPGFSPVNLQFMCKVAVKTCDLLFEKWDKQLEGKKEFMLQVGNYSDVTLDILGKAGFGVDLGIFTKNEKGIQFRMAMDTLITKDIALRNFVKRRSELLYPLFAWWFGTDKATKVCSETLDEVINSRRKQLMEKSHLSASSEESDQGHDILSLLVEANLSEKLLNDGELKSNAFILSLAGHETTSTLLQWVTYEISKRPEVQERLFKEVQKVLNGRDPTFDDFEKLEYVNMVIMEALRYHPPVTTIVKHVAKKATTLGKFNIPKGTQIHAFILDSHTRSDNWGESVNEFNPDRFKDAETRERVQHDFTWIPFSGGNRKCIGYKFSLMEGCMLLSKLVQKYHFRLMNDESVDPVGTRTIVVNRPTNLKVAVSKRESH</sequence>
<dbReference type="AlphaFoldDB" id="A0AA88GAV2"/>
<comment type="cofactor">
    <cofactor evidence="7">
        <name>heme</name>
        <dbReference type="ChEBI" id="CHEBI:30413"/>
    </cofactor>
</comment>